<protein>
    <submittedName>
        <fullName evidence="3">Uncharacterized protein</fullName>
    </submittedName>
</protein>
<organism evidence="3 4">
    <name type="scientific">Rhizoctonia solani</name>
    <dbReference type="NCBI Taxonomy" id="456999"/>
    <lineage>
        <taxon>Eukaryota</taxon>
        <taxon>Fungi</taxon>
        <taxon>Dikarya</taxon>
        <taxon>Basidiomycota</taxon>
        <taxon>Agaricomycotina</taxon>
        <taxon>Agaricomycetes</taxon>
        <taxon>Cantharellales</taxon>
        <taxon>Ceratobasidiaceae</taxon>
        <taxon>Rhizoctonia</taxon>
    </lineage>
</organism>
<dbReference type="InterPro" id="IPR021858">
    <property type="entry name" value="Fun_TF"/>
</dbReference>
<reference evidence="3" key="1">
    <citation type="submission" date="2021-01" db="EMBL/GenBank/DDBJ databases">
        <authorList>
            <person name="Kaushik A."/>
        </authorList>
    </citation>
    <scope>NUCLEOTIDE SEQUENCE</scope>
    <source>
        <strain evidence="3">AG4-RS23</strain>
    </source>
</reference>
<feature type="compositionally biased region" description="Low complexity" evidence="1">
    <location>
        <begin position="72"/>
        <end position="82"/>
    </location>
</feature>
<accession>A0A8H3CE95</accession>
<proteinExistence type="predicted"/>
<evidence type="ECO:0000256" key="1">
    <source>
        <dbReference type="SAM" id="MobiDB-lite"/>
    </source>
</evidence>
<gene>
    <name evidence="3" type="ORF">RDB_LOCUS100064</name>
</gene>
<name>A0A8H3CE95_9AGAM</name>
<sequence length="653" mass="72430">GYQYTENVPGQHKKPRTKPEIPPMLSVGSILPESSRRKPTAGNSHELGSLMDTSSSLVSPEMKPSGSSLDCGPSPANSLPSASGSLPALSLDIWQYSNNNWGSSPQPFPMVVMPRPGSISGTHAPGTPQLYFGQNSLNPLGNPISIPSASGSLPALSLDIWQHSNNNWDPSPQPFPMAVLPRPGSISGTHAPGTPQLYFGQNSLNPLGNPISMVHRDTTAGSSKNFGGIADIQDSSWEEQESDDDDPEGLKQTLYISPAMDSSVKDNTIPVALQTCAQWCLLVMFEPLKVSQSMKRHVTDQIISSDSSRAWMMFITKALRQLISNPIPDQGCRFAVSILRAGVNQKSACYTSKRVSLEPNIDRQLATNLLNDYLDIISIQAPTHPLRSSYRLLQDAAPIFRFACPDPLGLPVYLPRIMRNPPFSLLYFVALDVTMSVTSGRPMLCNYDPGFSLELSDQLLQSDNNYGFQWLFGAPDQYILLLARINTLYERQGVSLEPYVLDQIAEDLSKLRFPLAKSPDPALMVTRTAVQEGWRQAMYVYLYMTLYKANSEDQRVEHARKTFMRLVNGITLGHSSDGFLVIPMMIVGVALLKQRDRDSIRKRILGLRECRNPESAWNNNVRMLEDIWGRTAAENRPATWIDLRIAWHKVTQM</sequence>
<keyword evidence="2" id="KW-1133">Transmembrane helix</keyword>
<comment type="caution">
    <text evidence="3">The sequence shown here is derived from an EMBL/GenBank/DDBJ whole genome shotgun (WGS) entry which is preliminary data.</text>
</comment>
<keyword evidence="2" id="KW-0472">Membrane</keyword>
<feature type="region of interest" description="Disordered" evidence="1">
    <location>
        <begin position="1"/>
        <end position="82"/>
    </location>
</feature>
<evidence type="ECO:0000256" key="2">
    <source>
        <dbReference type="SAM" id="Phobius"/>
    </source>
</evidence>
<evidence type="ECO:0000313" key="4">
    <source>
        <dbReference type="Proteomes" id="UP000663861"/>
    </source>
</evidence>
<dbReference type="Proteomes" id="UP000663861">
    <property type="component" value="Unassembled WGS sequence"/>
</dbReference>
<dbReference type="Pfam" id="PF11951">
    <property type="entry name" value="Fungal_trans_2"/>
    <property type="match status" value="1"/>
</dbReference>
<keyword evidence="2" id="KW-0812">Transmembrane</keyword>
<dbReference type="AlphaFoldDB" id="A0A8H3CE95"/>
<feature type="non-terminal residue" evidence="3">
    <location>
        <position position="1"/>
    </location>
</feature>
<feature type="transmembrane region" description="Helical" evidence="2">
    <location>
        <begin position="572"/>
        <end position="592"/>
    </location>
</feature>
<dbReference type="EMBL" id="CAJMWY010002106">
    <property type="protein sequence ID" value="CAE6482330.1"/>
    <property type="molecule type" value="Genomic_DNA"/>
</dbReference>
<evidence type="ECO:0000313" key="3">
    <source>
        <dbReference type="EMBL" id="CAE6482330.1"/>
    </source>
</evidence>